<evidence type="ECO:0000256" key="1">
    <source>
        <dbReference type="SAM" id="MobiDB-lite"/>
    </source>
</evidence>
<accession>A0A6C0EC01</accession>
<reference evidence="2" key="1">
    <citation type="journal article" date="2020" name="Nature">
        <title>Giant virus diversity and host interactions through global metagenomics.</title>
        <authorList>
            <person name="Schulz F."/>
            <person name="Roux S."/>
            <person name="Paez-Espino D."/>
            <person name="Jungbluth S."/>
            <person name="Walsh D.A."/>
            <person name="Denef V.J."/>
            <person name="McMahon K.D."/>
            <person name="Konstantinidis K.T."/>
            <person name="Eloe-Fadrosh E.A."/>
            <person name="Kyrpides N.C."/>
            <person name="Woyke T."/>
        </authorList>
    </citation>
    <scope>NUCLEOTIDE SEQUENCE</scope>
    <source>
        <strain evidence="2">GVMAG-M-3300023179-27</strain>
    </source>
</reference>
<sequence>MADYSCTFCGKAFCQFVANAEAWCSIEPCNDGILIDDQSDRRDAEVPPREFMTQASHMSVAHQPLTFLEKEKRRVEGKMRHQQDKLLATERRRAKKKTQTRQVQRDMFSEKCFRKNRDAYIKTVRHSKRDM</sequence>
<organism evidence="2">
    <name type="scientific">viral metagenome</name>
    <dbReference type="NCBI Taxonomy" id="1070528"/>
    <lineage>
        <taxon>unclassified sequences</taxon>
        <taxon>metagenomes</taxon>
        <taxon>organismal metagenomes</taxon>
    </lineage>
</organism>
<feature type="region of interest" description="Disordered" evidence="1">
    <location>
        <begin position="74"/>
        <end position="108"/>
    </location>
</feature>
<dbReference type="EMBL" id="MN739775">
    <property type="protein sequence ID" value="QHT25799.1"/>
    <property type="molecule type" value="Genomic_DNA"/>
</dbReference>
<evidence type="ECO:0000313" key="2">
    <source>
        <dbReference type="EMBL" id="QHT25799.1"/>
    </source>
</evidence>
<protein>
    <submittedName>
        <fullName evidence="2">Uncharacterized protein</fullName>
    </submittedName>
</protein>
<feature type="compositionally biased region" description="Basic and acidic residues" evidence="1">
    <location>
        <begin position="74"/>
        <end position="91"/>
    </location>
</feature>
<name>A0A6C0EC01_9ZZZZ</name>
<proteinExistence type="predicted"/>
<dbReference type="AlphaFoldDB" id="A0A6C0EC01"/>